<evidence type="ECO:0000256" key="1">
    <source>
        <dbReference type="ARBA" id="ARBA00022741"/>
    </source>
</evidence>
<dbReference type="SUPFAM" id="SSF52540">
    <property type="entry name" value="P-loop containing nucleoside triphosphate hydrolases"/>
    <property type="match status" value="1"/>
</dbReference>
<evidence type="ECO:0000313" key="2">
    <source>
        <dbReference type="Proteomes" id="UP000694923"/>
    </source>
</evidence>
<dbReference type="GeneID" id="103587241"/>
<dbReference type="SMART" id="SM00175">
    <property type="entry name" value="RAB"/>
    <property type="match status" value="1"/>
</dbReference>
<dbReference type="PROSITE" id="PS51419">
    <property type="entry name" value="RAB"/>
    <property type="match status" value="1"/>
</dbReference>
<reference evidence="3" key="1">
    <citation type="submission" date="2025-08" db="UniProtKB">
        <authorList>
            <consortium name="RefSeq"/>
        </authorList>
    </citation>
    <scope>IDENTIFICATION</scope>
</reference>
<sequence length="173" mass="19325">MLVTQIVEVNFSVLLVEVEPGVQVKLQFWGESEALIILILVVSHKSELVAVRQVKLEEEEKLAACSGESEALIILILVVSHKSELVAVRQVKLEEEEKLAASLGTLYVETSAKSNSNIGRACEMLTQETYDAVKITIMGSNTEWKGVKNRVPSWAKLQEAEDQSRARWICLCW</sequence>
<keyword evidence="1" id="KW-0547">Nucleotide-binding</keyword>
<dbReference type="Gene3D" id="3.40.50.300">
    <property type="entry name" value="P-loop containing nucleotide triphosphate hydrolases"/>
    <property type="match status" value="1"/>
</dbReference>
<dbReference type="InterPro" id="IPR027417">
    <property type="entry name" value="P-loop_NTPase"/>
</dbReference>
<dbReference type="Proteomes" id="UP000694923">
    <property type="component" value="Unplaced"/>
</dbReference>
<dbReference type="InterPro" id="IPR001806">
    <property type="entry name" value="Small_GTPase"/>
</dbReference>
<gene>
    <name evidence="3" type="primary">LOC103587241</name>
</gene>
<dbReference type="RefSeq" id="XP_008566915.1">
    <property type="nucleotide sequence ID" value="XM_008568693.1"/>
</dbReference>
<accession>A0ABM0QEX4</accession>
<keyword evidence="2" id="KW-1185">Reference proteome</keyword>
<protein>
    <submittedName>
        <fullName evidence="3">Ras-related protein Rab-39A-like</fullName>
    </submittedName>
</protein>
<evidence type="ECO:0000313" key="3">
    <source>
        <dbReference type="RefSeq" id="XP_008566915.1"/>
    </source>
</evidence>
<dbReference type="Pfam" id="PF00071">
    <property type="entry name" value="Ras"/>
    <property type="match status" value="1"/>
</dbReference>
<proteinExistence type="predicted"/>
<organism evidence="2 3">
    <name type="scientific">Galeopterus variegatus</name>
    <name type="common">Malayan flying lemur</name>
    <name type="synonym">Cynocephalus variegatus</name>
    <dbReference type="NCBI Taxonomy" id="482537"/>
    <lineage>
        <taxon>Eukaryota</taxon>
        <taxon>Metazoa</taxon>
        <taxon>Chordata</taxon>
        <taxon>Craniata</taxon>
        <taxon>Vertebrata</taxon>
        <taxon>Euteleostomi</taxon>
        <taxon>Mammalia</taxon>
        <taxon>Eutheria</taxon>
        <taxon>Euarchontoglires</taxon>
        <taxon>Dermoptera</taxon>
        <taxon>Cynocephalidae</taxon>
        <taxon>Galeopterus</taxon>
    </lineage>
</organism>
<name>A0ABM0QEX4_GALVR</name>